<accession>A0A9P5AMQ3</accession>
<keyword evidence="3" id="KW-1185">Reference proteome</keyword>
<proteinExistence type="predicted"/>
<feature type="transmembrane region" description="Helical" evidence="1">
    <location>
        <begin position="128"/>
        <end position="148"/>
    </location>
</feature>
<feature type="transmembrane region" description="Helical" evidence="1">
    <location>
        <begin position="90"/>
        <end position="116"/>
    </location>
</feature>
<evidence type="ECO:0000313" key="3">
    <source>
        <dbReference type="Proteomes" id="UP000730481"/>
    </source>
</evidence>
<keyword evidence="1" id="KW-0472">Membrane</keyword>
<dbReference type="AlphaFoldDB" id="A0A9P5AMQ3"/>
<sequence>MSTPAGPRNAGRMGGTILRAFLVLFAITNFITFILSVLTAAKYNERLKAFAIELEHRDILFGKDYDSFFIETTPDQVFLLNPIRFLLSSYLPFLLLAAVAGTTWIIVSLTLLFLLTRIRYFNHRVARYVFRVIAVATFVFLVLFSLTWTTTLSFLFPFAAEWSRAEVAVVIAHINLLLGFFITLLSAVLDIPKDWADPPPTGTNNRLTSQG</sequence>
<feature type="transmembrane region" description="Helical" evidence="1">
    <location>
        <begin position="21"/>
        <end position="41"/>
    </location>
</feature>
<comment type="caution">
    <text evidence="2">The sequence shown here is derived from an EMBL/GenBank/DDBJ whole genome shotgun (WGS) entry which is preliminary data.</text>
</comment>
<keyword evidence="1" id="KW-1133">Transmembrane helix</keyword>
<dbReference type="Proteomes" id="UP000730481">
    <property type="component" value="Unassembled WGS sequence"/>
</dbReference>
<dbReference type="EMBL" id="PVQB02000194">
    <property type="protein sequence ID" value="KAF4341431.1"/>
    <property type="molecule type" value="Genomic_DNA"/>
</dbReference>
<evidence type="ECO:0000313" key="2">
    <source>
        <dbReference type="EMBL" id="KAF4341431.1"/>
    </source>
</evidence>
<feature type="transmembrane region" description="Helical" evidence="1">
    <location>
        <begin position="168"/>
        <end position="189"/>
    </location>
</feature>
<evidence type="ECO:0000256" key="1">
    <source>
        <dbReference type="SAM" id="Phobius"/>
    </source>
</evidence>
<protein>
    <submittedName>
        <fullName evidence="2">Uncharacterized protein</fullName>
    </submittedName>
</protein>
<reference evidence="2" key="2">
    <citation type="submission" date="2020-02" db="EMBL/GenBank/DDBJ databases">
        <title>Identification and distribution of gene clusters putatively required for synthesis of sphingolipid metabolism inhibitors in phylogenetically diverse species of the filamentous fungus Fusarium.</title>
        <authorList>
            <person name="Kim H.-S."/>
            <person name="Busman M."/>
            <person name="Brown D.W."/>
            <person name="Divon H."/>
            <person name="Uhlig S."/>
            <person name="Proctor R.H."/>
        </authorList>
    </citation>
    <scope>NUCLEOTIDE SEQUENCE</scope>
    <source>
        <strain evidence="2">NRRL 25174</strain>
    </source>
</reference>
<keyword evidence="1" id="KW-0812">Transmembrane</keyword>
<dbReference type="OrthoDB" id="5092327at2759"/>
<gene>
    <name evidence="2" type="ORF">FBEOM_4679</name>
</gene>
<reference evidence="2" key="1">
    <citation type="journal article" date="2017" name="Mycologia">
        <title>Fusarium algeriense, sp. nov., a novel toxigenic crown rot pathogen of durum wheat from Algeria is nested in the Fusarium burgessii species complex.</title>
        <authorList>
            <person name="Laraba I."/>
            <person name="Keddad A."/>
            <person name="Boureghda H."/>
            <person name="Abdallah N."/>
            <person name="Vaughan M.M."/>
            <person name="Proctor R.H."/>
            <person name="Busman M."/>
            <person name="O'Donnell K."/>
        </authorList>
    </citation>
    <scope>NUCLEOTIDE SEQUENCE</scope>
    <source>
        <strain evidence="2">NRRL 25174</strain>
    </source>
</reference>
<name>A0A9P5AMQ3_9HYPO</name>
<organism evidence="2 3">
    <name type="scientific">Fusarium beomiforme</name>
    <dbReference type="NCBI Taxonomy" id="44412"/>
    <lineage>
        <taxon>Eukaryota</taxon>
        <taxon>Fungi</taxon>
        <taxon>Dikarya</taxon>
        <taxon>Ascomycota</taxon>
        <taxon>Pezizomycotina</taxon>
        <taxon>Sordariomycetes</taxon>
        <taxon>Hypocreomycetidae</taxon>
        <taxon>Hypocreales</taxon>
        <taxon>Nectriaceae</taxon>
        <taxon>Fusarium</taxon>
        <taxon>Fusarium burgessii species complex</taxon>
    </lineage>
</organism>